<evidence type="ECO:0000256" key="2">
    <source>
        <dbReference type="ARBA" id="ARBA00023002"/>
    </source>
</evidence>
<comment type="cofactor">
    <cofactor evidence="1">
        <name>thiamine diphosphate</name>
        <dbReference type="ChEBI" id="CHEBI:58937"/>
    </cofactor>
</comment>
<evidence type="ECO:0000256" key="3">
    <source>
        <dbReference type="ARBA" id="ARBA00023052"/>
    </source>
</evidence>
<name>X1P921_9ZZZZ</name>
<feature type="non-terminal residue" evidence="5">
    <location>
        <position position="1"/>
    </location>
</feature>
<dbReference type="Gene3D" id="3.40.50.920">
    <property type="match status" value="1"/>
</dbReference>
<gene>
    <name evidence="5" type="ORF">S06H3_49908</name>
</gene>
<dbReference type="PANTHER" id="PTHR43257:SF2">
    <property type="entry name" value="PYRUVATE DEHYDROGENASE E1 COMPONENT SUBUNIT BETA"/>
    <property type="match status" value="1"/>
</dbReference>
<dbReference type="AlphaFoldDB" id="X1P921"/>
<proteinExistence type="predicted"/>
<evidence type="ECO:0000313" key="5">
    <source>
        <dbReference type="EMBL" id="GAI38946.1"/>
    </source>
</evidence>
<sequence length="120" mass="12707">CDVTIVSTGAVLKMVIDAAEELSQQDYSVEIINMHTLQPLDSKAVLQSVQKTGKVITVEEHGPGGLGTVVAEKLAGIKCIFVPLRLQQCPATTAGSQETLRTSHGVSVESITNTVKQMMG</sequence>
<evidence type="ECO:0000259" key="4">
    <source>
        <dbReference type="Pfam" id="PF02780"/>
    </source>
</evidence>
<dbReference type="PANTHER" id="PTHR43257">
    <property type="entry name" value="PYRUVATE DEHYDROGENASE E1 COMPONENT BETA SUBUNIT"/>
    <property type="match status" value="1"/>
</dbReference>
<accession>X1P921</accession>
<dbReference type="InterPro" id="IPR033248">
    <property type="entry name" value="Transketolase_C"/>
</dbReference>
<keyword evidence="3" id="KW-0786">Thiamine pyrophosphate</keyword>
<protein>
    <recommendedName>
        <fullName evidence="4">Transketolase C-terminal domain-containing protein</fullName>
    </recommendedName>
</protein>
<dbReference type="EMBL" id="BARV01031552">
    <property type="protein sequence ID" value="GAI38946.1"/>
    <property type="molecule type" value="Genomic_DNA"/>
</dbReference>
<keyword evidence="2" id="KW-0560">Oxidoreductase</keyword>
<comment type="caution">
    <text evidence="5">The sequence shown here is derived from an EMBL/GenBank/DDBJ whole genome shotgun (WGS) entry which is preliminary data.</text>
</comment>
<dbReference type="InterPro" id="IPR009014">
    <property type="entry name" value="Transketo_C/PFOR_II"/>
</dbReference>
<evidence type="ECO:0000256" key="1">
    <source>
        <dbReference type="ARBA" id="ARBA00001964"/>
    </source>
</evidence>
<dbReference type="GO" id="GO:0016491">
    <property type="term" value="F:oxidoreductase activity"/>
    <property type="evidence" value="ECO:0007669"/>
    <property type="project" value="UniProtKB-KW"/>
</dbReference>
<organism evidence="5">
    <name type="scientific">marine sediment metagenome</name>
    <dbReference type="NCBI Taxonomy" id="412755"/>
    <lineage>
        <taxon>unclassified sequences</taxon>
        <taxon>metagenomes</taxon>
        <taxon>ecological metagenomes</taxon>
    </lineage>
</organism>
<dbReference type="SUPFAM" id="SSF52922">
    <property type="entry name" value="TK C-terminal domain-like"/>
    <property type="match status" value="1"/>
</dbReference>
<dbReference type="Pfam" id="PF02780">
    <property type="entry name" value="Transketolase_C"/>
    <property type="match status" value="1"/>
</dbReference>
<feature type="domain" description="Transketolase C-terminal" evidence="4">
    <location>
        <begin position="2"/>
        <end position="111"/>
    </location>
</feature>
<reference evidence="5" key="1">
    <citation type="journal article" date="2014" name="Front. Microbiol.">
        <title>High frequency of phylogenetically diverse reductive dehalogenase-homologous genes in deep subseafloor sedimentary metagenomes.</title>
        <authorList>
            <person name="Kawai M."/>
            <person name="Futagami T."/>
            <person name="Toyoda A."/>
            <person name="Takaki Y."/>
            <person name="Nishi S."/>
            <person name="Hori S."/>
            <person name="Arai W."/>
            <person name="Tsubouchi T."/>
            <person name="Morono Y."/>
            <person name="Uchiyama I."/>
            <person name="Ito T."/>
            <person name="Fujiyama A."/>
            <person name="Inagaki F."/>
            <person name="Takami H."/>
        </authorList>
    </citation>
    <scope>NUCLEOTIDE SEQUENCE</scope>
    <source>
        <strain evidence="5">Expedition CK06-06</strain>
    </source>
</reference>